<dbReference type="Gene3D" id="3.40.630.30">
    <property type="match status" value="1"/>
</dbReference>
<sequence>MIDLSTVPIRLAPIRTDAGQIHLIRANSKYADSVAEAGKLALDTVKPWMGSSLVPTTPRTAKQLLDTLEEQRKIGYGVCYLLIWQQQCLGMGIVNYIHPIHKTANMGLWLVPEARGKGVAFTLCQRLIDLATQPLKLNRLEYLTLPDNHASIKLAQSLGAQKEGLCRRRVFGQDALLFSLLI</sequence>
<dbReference type="InterPro" id="IPR000182">
    <property type="entry name" value="GNAT_dom"/>
</dbReference>
<accession>A0A1M5JQQ1</accession>
<name>A0A1M5JQQ1_9ALTE</name>
<dbReference type="SUPFAM" id="SSF55729">
    <property type="entry name" value="Acyl-CoA N-acyltransferases (Nat)"/>
    <property type="match status" value="1"/>
</dbReference>
<dbReference type="InterPro" id="IPR051908">
    <property type="entry name" value="Ribosomal_N-acetyltransferase"/>
</dbReference>
<keyword evidence="2" id="KW-0808">Transferase</keyword>
<dbReference type="GO" id="GO:1990189">
    <property type="term" value="F:protein N-terminal-serine acetyltransferase activity"/>
    <property type="evidence" value="ECO:0007669"/>
    <property type="project" value="TreeGrafter"/>
</dbReference>
<reference evidence="3" key="1">
    <citation type="submission" date="2016-11" db="EMBL/GenBank/DDBJ databases">
        <authorList>
            <person name="Varghese N."/>
            <person name="Submissions S."/>
        </authorList>
    </citation>
    <scope>NUCLEOTIDE SEQUENCE [LARGE SCALE GENOMIC DNA]</scope>
    <source>
        <strain evidence="3">CGMCC 1.8995</strain>
    </source>
</reference>
<evidence type="ECO:0000259" key="1">
    <source>
        <dbReference type="PROSITE" id="PS51186"/>
    </source>
</evidence>
<evidence type="ECO:0000313" key="3">
    <source>
        <dbReference type="Proteomes" id="UP000184520"/>
    </source>
</evidence>
<dbReference type="RefSeq" id="WP_073322294.1">
    <property type="nucleotide sequence ID" value="NZ_FQWD01000003.1"/>
</dbReference>
<feature type="domain" description="N-acetyltransferase" evidence="1">
    <location>
        <begin position="32"/>
        <end position="182"/>
    </location>
</feature>
<dbReference type="EMBL" id="FQWD01000003">
    <property type="protein sequence ID" value="SHG42745.1"/>
    <property type="molecule type" value="Genomic_DNA"/>
</dbReference>
<dbReference type="Proteomes" id="UP000184520">
    <property type="component" value="Unassembled WGS sequence"/>
</dbReference>
<dbReference type="CDD" id="cd04301">
    <property type="entry name" value="NAT_SF"/>
    <property type="match status" value="1"/>
</dbReference>
<dbReference type="Pfam" id="PF13302">
    <property type="entry name" value="Acetyltransf_3"/>
    <property type="match status" value="1"/>
</dbReference>
<organism evidence="2 3">
    <name type="scientific">Marisediminitalea aggregata</name>
    <dbReference type="NCBI Taxonomy" id="634436"/>
    <lineage>
        <taxon>Bacteria</taxon>
        <taxon>Pseudomonadati</taxon>
        <taxon>Pseudomonadota</taxon>
        <taxon>Gammaproteobacteria</taxon>
        <taxon>Alteromonadales</taxon>
        <taxon>Alteromonadaceae</taxon>
        <taxon>Marisediminitalea</taxon>
    </lineage>
</organism>
<dbReference type="STRING" id="634436.SAMN05216361_2209"/>
<gene>
    <name evidence="2" type="ORF">SAMN05216361_2209</name>
</gene>
<dbReference type="PROSITE" id="PS51186">
    <property type="entry name" value="GNAT"/>
    <property type="match status" value="1"/>
</dbReference>
<dbReference type="InterPro" id="IPR016181">
    <property type="entry name" value="Acyl_CoA_acyltransferase"/>
</dbReference>
<dbReference type="PANTHER" id="PTHR43441:SF11">
    <property type="entry name" value="RIBOSOMAL-PROTEIN-SERINE ACETYLTRANSFERASE"/>
    <property type="match status" value="1"/>
</dbReference>
<dbReference type="PANTHER" id="PTHR43441">
    <property type="entry name" value="RIBOSOMAL-PROTEIN-SERINE ACETYLTRANSFERASE"/>
    <property type="match status" value="1"/>
</dbReference>
<evidence type="ECO:0000313" key="2">
    <source>
        <dbReference type="EMBL" id="SHG42745.1"/>
    </source>
</evidence>
<keyword evidence="3" id="KW-1185">Reference proteome</keyword>
<protein>
    <submittedName>
        <fullName evidence="2">Ribosomal-protein-alanine N-acetyltransferase</fullName>
    </submittedName>
</protein>
<dbReference type="GO" id="GO:0005737">
    <property type="term" value="C:cytoplasm"/>
    <property type="evidence" value="ECO:0007669"/>
    <property type="project" value="TreeGrafter"/>
</dbReference>
<dbReference type="AlphaFoldDB" id="A0A1M5JQQ1"/>
<dbReference type="OrthoDB" id="5292292at2"/>
<proteinExistence type="predicted"/>
<dbReference type="GO" id="GO:0008999">
    <property type="term" value="F:protein-N-terminal-alanine acetyltransferase activity"/>
    <property type="evidence" value="ECO:0007669"/>
    <property type="project" value="TreeGrafter"/>
</dbReference>